<feature type="compositionally biased region" description="Polar residues" evidence="3">
    <location>
        <begin position="581"/>
        <end position="607"/>
    </location>
</feature>
<dbReference type="InterPro" id="IPR032419">
    <property type="entry name" value="CC2-LZ_dom"/>
</dbReference>
<feature type="compositionally biased region" description="Basic and acidic residues" evidence="3">
    <location>
        <begin position="627"/>
        <end position="637"/>
    </location>
</feature>
<dbReference type="RefSeq" id="XP_052755964.1">
    <property type="nucleotide sequence ID" value="XM_052900004.1"/>
</dbReference>
<gene>
    <name evidence="6" type="primary">LOC113521884</name>
</gene>
<keyword evidence="1 2" id="KW-0175">Coiled coil</keyword>
<feature type="compositionally biased region" description="Polar residues" evidence="3">
    <location>
        <begin position="168"/>
        <end position="185"/>
    </location>
</feature>
<dbReference type="Proteomes" id="UP001652740">
    <property type="component" value="Unplaced"/>
</dbReference>
<protein>
    <submittedName>
        <fullName evidence="6">Optineurin isoform X1</fullName>
    </submittedName>
</protein>
<dbReference type="GeneID" id="113521884"/>
<dbReference type="PANTHER" id="PTHR31553:SF1">
    <property type="entry name" value="NF-KAPPA-B ESSENTIAL MODULATOR"/>
    <property type="match status" value="1"/>
</dbReference>
<feature type="compositionally biased region" description="Low complexity" evidence="3">
    <location>
        <begin position="609"/>
        <end position="620"/>
    </location>
</feature>
<accession>A0ABM3MXE9</accession>
<feature type="coiled-coil region" evidence="2">
    <location>
        <begin position="508"/>
        <end position="580"/>
    </location>
</feature>
<dbReference type="Gene3D" id="1.20.5.990">
    <property type="entry name" value="Nemo cc2-lz domain - 1d5 darpin complex"/>
    <property type="match status" value="1"/>
</dbReference>
<dbReference type="PANTHER" id="PTHR31553">
    <property type="entry name" value="NF-KAPPA-B ESSENTIAL MODULATOR"/>
    <property type="match status" value="1"/>
</dbReference>
<sequence>MDSMLDNGDDESFIVLGTSPGSSLDLKCEGIVNGHGSIDKLQIEDAMKDLPAEAMSSLKAHFKLGDSPSPASLMAASTIITNDKSTEELQKRFGELLDENVILKETLKQNNDSMKEQFLLIASCQEDMMMTHMLHKEKFDKIKELVEKLRQDNKKLKQDVARMAEVEPQTNADSSKSGPSSSVEFVTSPDDDTINKLTAQLELIEKQRRQVIVENEKLTWQKESLEHIVDAITKERDDLKEKLEKVELQLSSKDSEHSIQIRSLNSNIQELQNQIDAINSMSTLSSEEMTKRDSTIRQLEAKVVYLQSELKNAQLKVLNHENVKLEYTRQKSALSDTIKMYKDQIDELKNKLKDTQTIAFQPVRVSISPEQEAGSSNSQFATLVTNIKLYDKTLKYLSDYLNGLTNGIVDNLVETIGVVASLYDFKLERGTVEQFKSGLGVIKQKLENQHSNTLNNIAHVRSALSIFDSIFKDHKELLQKTTNKPENVSSDQNVETLTAALIARGHELQTLQSELKQLRLDREDTLVLKTQMDLYKTDFEAEREAREKMASEKENIAADLRAAQRRIQELMTMLEEAHQSSASACGPFSASSASSRTPRGRTTSVGVSRTPTTQNTNNTRTVRKRQKVEDKQEDLPRESTPPPQRYRCPVCDKELKTMILLQQHVDTCLL</sequence>
<evidence type="ECO:0000256" key="3">
    <source>
        <dbReference type="SAM" id="MobiDB-lite"/>
    </source>
</evidence>
<feature type="coiled-coil region" evidence="2">
    <location>
        <begin position="194"/>
        <end position="358"/>
    </location>
</feature>
<evidence type="ECO:0000313" key="6">
    <source>
        <dbReference type="RefSeq" id="XP_052755964.1"/>
    </source>
</evidence>
<evidence type="ECO:0000256" key="1">
    <source>
        <dbReference type="ARBA" id="ARBA00023054"/>
    </source>
</evidence>
<evidence type="ECO:0000313" key="5">
    <source>
        <dbReference type="Proteomes" id="UP001652740"/>
    </source>
</evidence>
<feature type="domain" description="NF-kappa-B essential modulator NEMO CC2-LZ" evidence="4">
    <location>
        <begin position="491"/>
        <end position="570"/>
    </location>
</feature>
<dbReference type="Gene3D" id="1.20.5.390">
    <property type="entry name" value="L1 transposable element, trimerization domain"/>
    <property type="match status" value="1"/>
</dbReference>
<reference evidence="6" key="1">
    <citation type="submission" date="2025-08" db="UniProtKB">
        <authorList>
            <consortium name="RefSeq"/>
        </authorList>
    </citation>
    <scope>IDENTIFICATION</scope>
    <source>
        <tissue evidence="6">Whole larvae</tissue>
    </source>
</reference>
<dbReference type="InterPro" id="IPR051301">
    <property type="entry name" value="Optineurin/NFkB_EssMod"/>
</dbReference>
<keyword evidence="5" id="KW-1185">Reference proteome</keyword>
<evidence type="ECO:0000256" key="2">
    <source>
        <dbReference type="SAM" id="Coils"/>
    </source>
</evidence>
<proteinExistence type="predicted"/>
<name>A0ABM3MXE9_GALME</name>
<organism evidence="5 6">
    <name type="scientific">Galleria mellonella</name>
    <name type="common">Greater wax moth</name>
    <dbReference type="NCBI Taxonomy" id="7137"/>
    <lineage>
        <taxon>Eukaryota</taxon>
        <taxon>Metazoa</taxon>
        <taxon>Ecdysozoa</taxon>
        <taxon>Arthropoda</taxon>
        <taxon>Hexapoda</taxon>
        <taxon>Insecta</taxon>
        <taxon>Pterygota</taxon>
        <taxon>Neoptera</taxon>
        <taxon>Endopterygota</taxon>
        <taxon>Lepidoptera</taxon>
        <taxon>Glossata</taxon>
        <taxon>Ditrysia</taxon>
        <taxon>Pyraloidea</taxon>
        <taxon>Pyralidae</taxon>
        <taxon>Galleriinae</taxon>
        <taxon>Galleria</taxon>
    </lineage>
</organism>
<feature type="region of interest" description="Disordered" evidence="3">
    <location>
        <begin position="581"/>
        <end position="646"/>
    </location>
</feature>
<evidence type="ECO:0000259" key="4">
    <source>
        <dbReference type="Pfam" id="PF16516"/>
    </source>
</evidence>
<dbReference type="Pfam" id="PF16516">
    <property type="entry name" value="CC2-LZ"/>
    <property type="match status" value="1"/>
</dbReference>
<feature type="region of interest" description="Disordered" evidence="3">
    <location>
        <begin position="165"/>
        <end position="189"/>
    </location>
</feature>